<dbReference type="GO" id="GO:0046872">
    <property type="term" value="F:metal ion binding"/>
    <property type="evidence" value="ECO:0007669"/>
    <property type="project" value="UniProtKB-KW"/>
</dbReference>
<dbReference type="AlphaFoldDB" id="A0A4R3IDS1"/>
<name>A0A4R3IDS1_9GAMM</name>
<dbReference type="GO" id="GO:0005829">
    <property type="term" value="C:cytosol"/>
    <property type="evidence" value="ECO:0007669"/>
    <property type="project" value="TreeGrafter"/>
</dbReference>
<feature type="binding site" evidence="6">
    <location>
        <position position="106"/>
    </location>
    <ligand>
        <name>Zn(2+)</name>
        <dbReference type="ChEBI" id="CHEBI:29105"/>
    </ligand>
</feature>
<feature type="domain" description="AstE/AspA barrel-sandwich hybrid" evidence="7">
    <location>
        <begin position="212"/>
        <end position="290"/>
    </location>
</feature>
<evidence type="ECO:0000313" key="9">
    <source>
        <dbReference type="EMBL" id="TCS44014.1"/>
    </source>
</evidence>
<dbReference type="NCBIfam" id="NF002601">
    <property type="entry name" value="PRK02259.1"/>
    <property type="match status" value="1"/>
</dbReference>
<dbReference type="Pfam" id="PF04952">
    <property type="entry name" value="AstE_AspA_hybrid"/>
    <property type="match status" value="1"/>
</dbReference>
<dbReference type="PIRSF" id="PIRSF018001">
    <property type="entry name" value="Aspartoacylase"/>
    <property type="match status" value="1"/>
</dbReference>
<protein>
    <submittedName>
        <fullName evidence="9">Aspartoacylase</fullName>
    </submittedName>
</protein>
<dbReference type="InterPro" id="IPR016708">
    <property type="entry name" value="Aspartoacylase"/>
</dbReference>
<dbReference type="EMBL" id="SLZR01000001">
    <property type="protein sequence ID" value="TCS44014.1"/>
    <property type="molecule type" value="Genomic_DNA"/>
</dbReference>
<dbReference type="GO" id="GO:0016811">
    <property type="term" value="F:hydrolase activity, acting on carbon-nitrogen (but not peptide) bonds, in linear amides"/>
    <property type="evidence" value="ECO:0007669"/>
    <property type="project" value="InterPro"/>
</dbReference>
<dbReference type="PANTHER" id="PTHR15162">
    <property type="entry name" value="ASPARTOACYLASE"/>
    <property type="match status" value="1"/>
</dbReference>
<evidence type="ECO:0000256" key="2">
    <source>
        <dbReference type="ARBA" id="ARBA00022723"/>
    </source>
</evidence>
<dbReference type="Gene3D" id="2.20.25.160">
    <property type="match status" value="1"/>
</dbReference>
<feature type="binding site" evidence="6">
    <location>
        <position position="14"/>
    </location>
    <ligand>
        <name>Zn(2+)</name>
        <dbReference type="ChEBI" id="CHEBI:29105"/>
    </ligand>
</feature>
<keyword evidence="2 6" id="KW-0479">Metal-binding</keyword>
<accession>A0A4R3IDS1</accession>
<evidence type="ECO:0000313" key="10">
    <source>
        <dbReference type="Proteomes" id="UP000295793"/>
    </source>
</evidence>
<comment type="similarity">
    <text evidence="1">Belongs to the AspA/AstE family. Aspartoacylase subfamily.</text>
</comment>
<dbReference type="InterPro" id="IPR055438">
    <property type="entry name" value="AstE_AspA_cat"/>
</dbReference>
<evidence type="ECO:0000256" key="6">
    <source>
        <dbReference type="PIRSR" id="PIRSR018001-3"/>
    </source>
</evidence>
<evidence type="ECO:0000259" key="7">
    <source>
        <dbReference type="Pfam" id="PF04952"/>
    </source>
</evidence>
<evidence type="ECO:0000256" key="1">
    <source>
        <dbReference type="ARBA" id="ARBA00006173"/>
    </source>
</evidence>
<dbReference type="SUPFAM" id="SSF53187">
    <property type="entry name" value="Zn-dependent exopeptidases"/>
    <property type="match status" value="1"/>
</dbReference>
<dbReference type="RefSeq" id="WP_132699265.1">
    <property type="nucleotide sequence ID" value="NZ_SLZR01000001.1"/>
</dbReference>
<evidence type="ECO:0000256" key="3">
    <source>
        <dbReference type="ARBA" id="ARBA00022801"/>
    </source>
</evidence>
<comment type="cofactor">
    <cofactor evidence="6">
        <name>Zn(2+)</name>
        <dbReference type="ChEBI" id="CHEBI:29105"/>
    </cofactor>
    <text evidence="6">Binds 1 zinc ion per subunit.</text>
</comment>
<evidence type="ECO:0000256" key="4">
    <source>
        <dbReference type="ARBA" id="ARBA00022833"/>
    </source>
</evidence>
<dbReference type="Gene3D" id="3.40.630.10">
    <property type="entry name" value="Zn peptidases"/>
    <property type="match status" value="1"/>
</dbReference>
<keyword evidence="3" id="KW-0378">Hydrolase</keyword>
<dbReference type="InterPro" id="IPR050178">
    <property type="entry name" value="AspA/AstE_fam"/>
</dbReference>
<dbReference type="HAMAP" id="MF_00704">
    <property type="entry name" value="Aspartoacylase"/>
    <property type="match status" value="1"/>
</dbReference>
<feature type="active site" description="Proton donor/acceptor" evidence="5">
    <location>
        <position position="167"/>
    </location>
</feature>
<dbReference type="Proteomes" id="UP000295793">
    <property type="component" value="Unassembled WGS sequence"/>
</dbReference>
<dbReference type="OrthoDB" id="531770at2"/>
<proteinExistence type="inferred from homology"/>
<keyword evidence="10" id="KW-1185">Reference proteome</keyword>
<comment type="caution">
    <text evidence="9">The sequence shown here is derived from an EMBL/GenBank/DDBJ whole genome shotgun (WGS) entry which is preliminary data.</text>
</comment>
<evidence type="ECO:0000259" key="8">
    <source>
        <dbReference type="Pfam" id="PF24827"/>
    </source>
</evidence>
<reference evidence="9 10" key="1">
    <citation type="submission" date="2019-03" db="EMBL/GenBank/DDBJ databases">
        <title>Genomic Encyclopedia of Archaeal and Bacterial Type Strains, Phase II (KMG-II): from individual species to whole genera.</title>
        <authorList>
            <person name="Goeker M."/>
        </authorList>
    </citation>
    <scope>NUCLEOTIDE SEQUENCE [LARGE SCALE GENOMIC DNA]</scope>
    <source>
        <strain evidence="9 10">DSM 15388</strain>
    </source>
</reference>
<feature type="domain" description="Succinylglutamate desuccinylase/Aspartoacylase catalytic" evidence="8">
    <location>
        <begin position="4"/>
        <end position="195"/>
    </location>
</feature>
<gene>
    <name evidence="9" type="ORF">BCF53_101357</name>
</gene>
<feature type="binding site" evidence="6">
    <location>
        <position position="17"/>
    </location>
    <ligand>
        <name>Zn(2+)</name>
        <dbReference type="ChEBI" id="CHEBI:29105"/>
    </ligand>
</feature>
<dbReference type="PANTHER" id="PTHR15162:SF7">
    <property type="entry name" value="SUCCINYLGLUTAMATE DESUCCINYLASE"/>
    <property type="match status" value="1"/>
</dbReference>
<dbReference type="Pfam" id="PF24827">
    <property type="entry name" value="AstE_AspA_cat"/>
    <property type="match status" value="1"/>
</dbReference>
<dbReference type="InterPro" id="IPR007036">
    <property type="entry name" value="Aste_AspA_hybrid_dom"/>
</dbReference>
<sequence length="302" mass="33968">MGTIKQVALVGGTHGNELTGIALLRHWREHPDEIARSSFAVETHLANPKANQANRRYLDQDLNRQFHIDDLGDFTLTGYEHNRAKALNSLLGPKEDPRVDFVIDMHTTTANMGMSLIFNTDDPLVVGMAFYVQQQMPHATLFFDNMPSRLEDNFLTSLGRYNGFLIEVGPVPQGLLRADIYLETQQAAKHCLDYLELYNKGEVPELPKVRQGYQFVEKVKLPKNEAGDLTAMVHPNLQDKDYEPISKGDPFFLTTSGETIAYDRDETLYGAFINEAAYYDVSVGLSLMRKIDIELKSEPAAG</sequence>
<organism evidence="9 10">
    <name type="scientific">Reinekea marinisedimentorum</name>
    <dbReference type="NCBI Taxonomy" id="230495"/>
    <lineage>
        <taxon>Bacteria</taxon>
        <taxon>Pseudomonadati</taxon>
        <taxon>Pseudomonadota</taxon>
        <taxon>Gammaproteobacteria</taxon>
        <taxon>Oceanospirillales</taxon>
        <taxon>Saccharospirillaceae</taxon>
        <taxon>Reinekea</taxon>
    </lineage>
</organism>
<keyword evidence="4 6" id="KW-0862">Zinc</keyword>
<dbReference type="GO" id="GO:0016788">
    <property type="term" value="F:hydrolase activity, acting on ester bonds"/>
    <property type="evidence" value="ECO:0007669"/>
    <property type="project" value="InterPro"/>
</dbReference>
<evidence type="ECO:0000256" key="5">
    <source>
        <dbReference type="PIRSR" id="PIRSR018001-1"/>
    </source>
</evidence>
<dbReference type="CDD" id="cd06909">
    <property type="entry name" value="M14_ASPA"/>
    <property type="match status" value="1"/>
</dbReference>